<feature type="DNA-binding region" description="Homeobox" evidence="2">
    <location>
        <begin position="3"/>
        <end position="57"/>
    </location>
</feature>
<evidence type="ECO:0000313" key="5">
    <source>
        <dbReference type="EMBL" id="GMN54469.1"/>
    </source>
</evidence>
<evidence type="ECO:0000256" key="3">
    <source>
        <dbReference type="SAM" id="MobiDB-lite"/>
    </source>
</evidence>
<dbReference type="AlphaFoldDB" id="A0AA88AKR0"/>
<dbReference type="Proteomes" id="UP001187192">
    <property type="component" value="Unassembled WGS sequence"/>
</dbReference>
<feature type="domain" description="Homeobox" evidence="4">
    <location>
        <begin position="1"/>
        <end position="56"/>
    </location>
</feature>
<evidence type="ECO:0000313" key="6">
    <source>
        <dbReference type="Proteomes" id="UP001187192"/>
    </source>
</evidence>
<evidence type="ECO:0000256" key="1">
    <source>
        <dbReference type="ARBA" id="ARBA00004123"/>
    </source>
</evidence>
<dbReference type="GO" id="GO:0003677">
    <property type="term" value="F:DNA binding"/>
    <property type="evidence" value="ECO:0007669"/>
    <property type="project" value="UniProtKB-UniRule"/>
</dbReference>
<dbReference type="PANTHER" id="PTHR33827:SF7">
    <property type="entry name" value="PROTEIN SAWADEE HOMEODOMAIN HOMOLOG 2"/>
    <property type="match status" value="1"/>
</dbReference>
<protein>
    <recommendedName>
        <fullName evidence="4">Homeobox domain-containing protein</fullName>
    </recommendedName>
</protein>
<dbReference type="PROSITE" id="PS50071">
    <property type="entry name" value="HOMEOBOX_2"/>
    <property type="match status" value="1"/>
</dbReference>
<dbReference type="EMBL" id="BTGU01000051">
    <property type="protein sequence ID" value="GMN54469.1"/>
    <property type="molecule type" value="Genomic_DNA"/>
</dbReference>
<dbReference type="InterPro" id="IPR001356">
    <property type="entry name" value="HD"/>
</dbReference>
<evidence type="ECO:0000256" key="2">
    <source>
        <dbReference type="PROSITE-ProRule" id="PRU00108"/>
    </source>
</evidence>
<proteinExistence type="predicted"/>
<gene>
    <name evidence="5" type="ORF">TIFTF001_023602</name>
</gene>
<dbReference type="SUPFAM" id="SSF46689">
    <property type="entry name" value="Homeodomain-like"/>
    <property type="match status" value="1"/>
</dbReference>
<accession>A0AA88AKR0</accession>
<keyword evidence="6" id="KW-1185">Reference proteome</keyword>
<evidence type="ECO:0000259" key="4">
    <source>
        <dbReference type="PROSITE" id="PS50071"/>
    </source>
</evidence>
<name>A0AA88AKR0_FICCA</name>
<dbReference type="InterPro" id="IPR039276">
    <property type="entry name" value="SHH1/2"/>
</dbReference>
<keyword evidence="2" id="KW-0539">Nucleus</keyword>
<comment type="subcellular location">
    <subcellularLocation>
        <location evidence="1 2">Nucleus</location>
    </subcellularLocation>
</comment>
<keyword evidence="2" id="KW-0371">Homeobox</keyword>
<dbReference type="InterPro" id="IPR009057">
    <property type="entry name" value="Homeodomain-like_sf"/>
</dbReference>
<comment type="caution">
    <text evidence="5">The sequence shown here is derived from an EMBL/GenBank/DDBJ whole genome shotgun (WGS) entry which is preliminary data.</text>
</comment>
<reference evidence="5" key="1">
    <citation type="submission" date="2023-07" db="EMBL/GenBank/DDBJ databases">
        <title>draft genome sequence of fig (Ficus carica).</title>
        <authorList>
            <person name="Takahashi T."/>
            <person name="Nishimura K."/>
        </authorList>
    </citation>
    <scope>NUCLEOTIDE SEQUENCE</scope>
</reference>
<sequence length="156" mass="16979">METVLKEHDNVMPAHEILVGLADKFSGSAGRKGRITIQTKQVWNWFQNRRYAIRAKLSRNPGNLSLSAMPGDDPTPVWTVPQPATVPMPQPTKAKLSKNPAKLSVSPMPQDDPTSAGTMPQPITMPALSVSGEEADDCQPMPGKTCFWLVSGHCQC</sequence>
<keyword evidence="2" id="KW-0238">DNA-binding</keyword>
<dbReference type="PANTHER" id="PTHR33827">
    <property type="entry name" value="PROTEIN SAWADEE HOMEODOMAIN HOMOLOG 2"/>
    <property type="match status" value="1"/>
</dbReference>
<feature type="region of interest" description="Disordered" evidence="3">
    <location>
        <begin position="64"/>
        <end position="123"/>
    </location>
</feature>
<dbReference type="GO" id="GO:0005634">
    <property type="term" value="C:nucleus"/>
    <property type="evidence" value="ECO:0007669"/>
    <property type="project" value="UniProtKB-SubCell"/>
</dbReference>
<organism evidence="5 6">
    <name type="scientific">Ficus carica</name>
    <name type="common">Common fig</name>
    <dbReference type="NCBI Taxonomy" id="3494"/>
    <lineage>
        <taxon>Eukaryota</taxon>
        <taxon>Viridiplantae</taxon>
        <taxon>Streptophyta</taxon>
        <taxon>Embryophyta</taxon>
        <taxon>Tracheophyta</taxon>
        <taxon>Spermatophyta</taxon>
        <taxon>Magnoliopsida</taxon>
        <taxon>eudicotyledons</taxon>
        <taxon>Gunneridae</taxon>
        <taxon>Pentapetalae</taxon>
        <taxon>rosids</taxon>
        <taxon>fabids</taxon>
        <taxon>Rosales</taxon>
        <taxon>Moraceae</taxon>
        <taxon>Ficeae</taxon>
        <taxon>Ficus</taxon>
    </lineage>
</organism>